<organism evidence="3 4">
    <name type="scientific">Colletotrichum chrysophilum</name>
    <dbReference type="NCBI Taxonomy" id="1836956"/>
    <lineage>
        <taxon>Eukaryota</taxon>
        <taxon>Fungi</taxon>
        <taxon>Dikarya</taxon>
        <taxon>Ascomycota</taxon>
        <taxon>Pezizomycotina</taxon>
        <taxon>Sordariomycetes</taxon>
        <taxon>Hypocreomycetidae</taxon>
        <taxon>Glomerellales</taxon>
        <taxon>Glomerellaceae</taxon>
        <taxon>Colletotrichum</taxon>
        <taxon>Colletotrichum gloeosporioides species complex</taxon>
    </lineage>
</organism>
<dbReference type="Proteomes" id="UP001243330">
    <property type="component" value="Unassembled WGS sequence"/>
</dbReference>
<keyword evidence="2" id="KW-0472">Membrane</keyword>
<evidence type="ECO:0000313" key="3">
    <source>
        <dbReference type="EMBL" id="KAK1843468.1"/>
    </source>
</evidence>
<feature type="region of interest" description="Disordered" evidence="1">
    <location>
        <begin position="68"/>
        <end position="91"/>
    </location>
</feature>
<evidence type="ECO:0008006" key="5">
    <source>
        <dbReference type="Google" id="ProtNLM"/>
    </source>
</evidence>
<name>A0AAD9ECS4_9PEZI</name>
<keyword evidence="2" id="KW-1133">Transmembrane helix</keyword>
<accession>A0AAD9ECS4</accession>
<reference evidence="3" key="1">
    <citation type="submission" date="2023-01" db="EMBL/GenBank/DDBJ databases">
        <title>Colletotrichum chrysophilum M932 genome sequence.</title>
        <authorList>
            <person name="Baroncelli R."/>
        </authorList>
    </citation>
    <scope>NUCLEOTIDE SEQUENCE</scope>
    <source>
        <strain evidence="3">M932</strain>
    </source>
</reference>
<gene>
    <name evidence="3" type="ORF">CCHR01_13922</name>
</gene>
<protein>
    <recommendedName>
        <fullName evidence="5">Glycine zipper 2TM domain-containing protein</fullName>
    </recommendedName>
</protein>
<feature type="region of interest" description="Disordered" evidence="1">
    <location>
        <begin position="1"/>
        <end position="45"/>
    </location>
</feature>
<dbReference type="AlphaFoldDB" id="A0AAD9ECS4"/>
<sequence length="91" mass="9384">MSANPSPQPPGQSPQASHPPPYYPVHQKPHQPIQEEKSSRAGIIGATGGGLTAHLLGGGILSTIGGAMAGAAGAKKISERKREKEQHESET</sequence>
<feature type="compositionally biased region" description="Basic and acidic residues" evidence="1">
    <location>
        <begin position="76"/>
        <end position="91"/>
    </location>
</feature>
<feature type="compositionally biased region" description="Pro residues" evidence="1">
    <location>
        <begin position="1"/>
        <end position="23"/>
    </location>
</feature>
<evidence type="ECO:0000313" key="4">
    <source>
        <dbReference type="Proteomes" id="UP001243330"/>
    </source>
</evidence>
<dbReference type="EMBL" id="JAQOWY010000357">
    <property type="protein sequence ID" value="KAK1843468.1"/>
    <property type="molecule type" value="Genomic_DNA"/>
</dbReference>
<proteinExistence type="predicted"/>
<evidence type="ECO:0000256" key="1">
    <source>
        <dbReference type="SAM" id="MobiDB-lite"/>
    </source>
</evidence>
<feature type="transmembrane region" description="Helical" evidence="2">
    <location>
        <begin position="55"/>
        <end position="74"/>
    </location>
</feature>
<keyword evidence="2" id="KW-0812">Transmembrane</keyword>
<evidence type="ECO:0000256" key="2">
    <source>
        <dbReference type="SAM" id="Phobius"/>
    </source>
</evidence>
<comment type="caution">
    <text evidence="3">The sequence shown here is derived from an EMBL/GenBank/DDBJ whole genome shotgun (WGS) entry which is preliminary data.</text>
</comment>
<keyword evidence="4" id="KW-1185">Reference proteome</keyword>